<name>A0A371FSK1_MUCPR</name>
<feature type="compositionally biased region" description="Basic residues" evidence="1">
    <location>
        <begin position="121"/>
        <end position="131"/>
    </location>
</feature>
<dbReference type="Proteomes" id="UP000257109">
    <property type="component" value="Unassembled WGS sequence"/>
</dbReference>
<comment type="caution">
    <text evidence="2">The sequence shown here is derived from an EMBL/GenBank/DDBJ whole genome shotgun (WGS) entry which is preliminary data.</text>
</comment>
<dbReference type="PANTHER" id="PTHR35488:SF4">
    <property type="entry name" value="DUF4005 DOMAIN-CONTAINING PROTEIN"/>
    <property type="match status" value="1"/>
</dbReference>
<evidence type="ECO:0000313" key="2">
    <source>
        <dbReference type="EMBL" id="RDX81288.1"/>
    </source>
</evidence>
<feature type="compositionally biased region" description="Basic and acidic residues" evidence="1">
    <location>
        <begin position="102"/>
        <end position="111"/>
    </location>
</feature>
<keyword evidence="3" id="KW-1185">Reference proteome</keyword>
<feature type="compositionally biased region" description="Polar residues" evidence="1">
    <location>
        <begin position="175"/>
        <end position="186"/>
    </location>
</feature>
<gene>
    <name evidence="2" type="ORF">CR513_38050</name>
</gene>
<dbReference type="OrthoDB" id="737456at2759"/>
<accession>A0A371FSK1</accession>
<evidence type="ECO:0000313" key="3">
    <source>
        <dbReference type="Proteomes" id="UP000257109"/>
    </source>
</evidence>
<evidence type="ECO:0000256" key="1">
    <source>
        <dbReference type="SAM" id="MobiDB-lite"/>
    </source>
</evidence>
<protein>
    <submittedName>
        <fullName evidence="2">Uncharacterized protein</fullName>
    </submittedName>
</protein>
<dbReference type="STRING" id="157652.A0A371FSK1"/>
<dbReference type="EMBL" id="QJKJ01007964">
    <property type="protein sequence ID" value="RDX81288.1"/>
    <property type="molecule type" value="Genomic_DNA"/>
</dbReference>
<organism evidence="2 3">
    <name type="scientific">Mucuna pruriens</name>
    <name type="common">Velvet bean</name>
    <name type="synonym">Dolichos pruriens</name>
    <dbReference type="NCBI Taxonomy" id="157652"/>
    <lineage>
        <taxon>Eukaryota</taxon>
        <taxon>Viridiplantae</taxon>
        <taxon>Streptophyta</taxon>
        <taxon>Embryophyta</taxon>
        <taxon>Tracheophyta</taxon>
        <taxon>Spermatophyta</taxon>
        <taxon>Magnoliopsida</taxon>
        <taxon>eudicotyledons</taxon>
        <taxon>Gunneridae</taxon>
        <taxon>Pentapetalae</taxon>
        <taxon>rosids</taxon>
        <taxon>fabids</taxon>
        <taxon>Fabales</taxon>
        <taxon>Fabaceae</taxon>
        <taxon>Papilionoideae</taxon>
        <taxon>50 kb inversion clade</taxon>
        <taxon>NPAAA clade</taxon>
        <taxon>indigoferoid/millettioid clade</taxon>
        <taxon>Phaseoleae</taxon>
        <taxon>Mucuna</taxon>
    </lineage>
</organism>
<proteinExistence type="predicted"/>
<reference evidence="2" key="1">
    <citation type="submission" date="2018-05" db="EMBL/GenBank/DDBJ databases">
        <title>Draft genome of Mucuna pruriens seed.</title>
        <authorList>
            <person name="Nnadi N.E."/>
            <person name="Vos R."/>
            <person name="Hasami M.H."/>
            <person name="Devisetty U.K."/>
            <person name="Aguiy J.C."/>
        </authorList>
    </citation>
    <scope>NUCLEOTIDE SEQUENCE [LARGE SCALE GENOMIC DNA]</scope>
    <source>
        <strain evidence="2">JCA_2017</strain>
    </source>
</reference>
<dbReference type="AlphaFoldDB" id="A0A371FSK1"/>
<feature type="non-terminal residue" evidence="2">
    <location>
        <position position="1"/>
    </location>
</feature>
<feature type="region of interest" description="Disordered" evidence="1">
    <location>
        <begin position="64"/>
        <end position="194"/>
    </location>
</feature>
<dbReference type="PANTHER" id="PTHR35488">
    <property type="entry name" value="OS05G0358900 PROTEIN-RELATED"/>
    <property type="match status" value="1"/>
</dbReference>
<sequence>MVVIINNIDPLLGQDIRMPVYGFLLKMMKSPPQATYEASHYDDYGFDLQQDFCQFLEEAKQHGKEAKLKSSSVHPEESGKAGSEKEKKGKKSWKSSLTSWWKADKKSKLSEKTTNNSKSKGSGKRHGHGHGHSSGPMYNSCKSSDGKHWRPSSGPLLNLFKPTKREENEIPYISLHQQNSPPSEQNYGPLYVVT</sequence>
<feature type="compositionally biased region" description="Basic and acidic residues" evidence="1">
    <location>
        <begin position="64"/>
        <end position="87"/>
    </location>
</feature>